<feature type="compositionally biased region" description="Basic residues" evidence="1">
    <location>
        <begin position="70"/>
        <end position="80"/>
    </location>
</feature>
<evidence type="ECO:0000313" key="2">
    <source>
        <dbReference type="EMBL" id="EFO16659.1"/>
    </source>
</evidence>
<gene>
    <name evidence="2" type="ORF">LOAG_11843</name>
</gene>
<evidence type="ECO:0000256" key="1">
    <source>
        <dbReference type="SAM" id="MobiDB-lite"/>
    </source>
</evidence>
<dbReference type="EMBL" id="JH712097">
    <property type="protein sequence ID" value="EFO16659.1"/>
    <property type="molecule type" value="Genomic_DNA"/>
</dbReference>
<dbReference type="CTD" id="9949304"/>
<feature type="non-terminal residue" evidence="2">
    <location>
        <position position="1"/>
    </location>
</feature>
<protein>
    <submittedName>
        <fullName evidence="2">Uncharacterized protein</fullName>
    </submittedName>
</protein>
<dbReference type="RefSeq" id="XP_003147409.1">
    <property type="nucleotide sequence ID" value="XM_003147361.1"/>
</dbReference>
<reference evidence="2" key="1">
    <citation type="submission" date="2012-04" db="EMBL/GenBank/DDBJ databases">
        <title>The Genome Sequence of Loa loa.</title>
        <authorList>
            <consortium name="The Broad Institute Genome Sequencing Platform"/>
            <consortium name="Broad Institute Genome Sequencing Center for Infectious Disease"/>
            <person name="Nutman T.B."/>
            <person name="Fink D.L."/>
            <person name="Russ C."/>
            <person name="Young S."/>
            <person name="Zeng Q."/>
            <person name="Gargeya S."/>
            <person name="Alvarado L."/>
            <person name="Berlin A."/>
            <person name="Chapman S.B."/>
            <person name="Chen Z."/>
            <person name="Freedman E."/>
            <person name="Gellesch M."/>
            <person name="Goldberg J."/>
            <person name="Griggs A."/>
            <person name="Gujja S."/>
            <person name="Heilman E.R."/>
            <person name="Heiman D."/>
            <person name="Howarth C."/>
            <person name="Mehta T."/>
            <person name="Neiman D."/>
            <person name="Pearson M."/>
            <person name="Roberts A."/>
            <person name="Saif S."/>
            <person name="Shea T."/>
            <person name="Shenoy N."/>
            <person name="Sisk P."/>
            <person name="Stolte C."/>
            <person name="Sykes S."/>
            <person name="White J."/>
            <person name="Yandava C."/>
            <person name="Haas B."/>
            <person name="Henn M.R."/>
            <person name="Nusbaum C."/>
            <person name="Birren B."/>
        </authorList>
    </citation>
    <scope>NUCLEOTIDE SEQUENCE [LARGE SCALE GENOMIC DNA]</scope>
</reference>
<sequence length="99" mass="12210">ERRNFCVPFLSSVNGRPFRSVIYLSKRKDNKMMSHTYRHMHRHMHTHTHTHTHTHMYTHIFVGFKNFTEKKKKEKKKSENKKKLNEKDKRRQVILGFFQ</sequence>
<dbReference type="AlphaFoldDB" id="A0A1S0TMA9"/>
<proteinExistence type="predicted"/>
<name>A0A1S0TMA9_LOALO</name>
<dbReference type="InParanoid" id="A0A1S0TMA9"/>
<dbReference type="KEGG" id="loa:LOAG_11843"/>
<feature type="region of interest" description="Disordered" evidence="1">
    <location>
        <begin position="69"/>
        <end position="99"/>
    </location>
</feature>
<organism evidence="2">
    <name type="scientific">Loa loa</name>
    <name type="common">Eye worm</name>
    <name type="synonym">Filaria loa</name>
    <dbReference type="NCBI Taxonomy" id="7209"/>
    <lineage>
        <taxon>Eukaryota</taxon>
        <taxon>Metazoa</taxon>
        <taxon>Ecdysozoa</taxon>
        <taxon>Nematoda</taxon>
        <taxon>Chromadorea</taxon>
        <taxon>Rhabditida</taxon>
        <taxon>Spirurina</taxon>
        <taxon>Spiruromorpha</taxon>
        <taxon>Filarioidea</taxon>
        <taxon>Onchocercidae</taxon>
        <taxon>Loa</taxon>
    </lineage>
</organism>
<accession>A0A1S0TMA9</accession>
<feature type="compositionally biased region" description="Basic and acidic residues" evidence="1">
    <location>
        <begin position="81"/>
        <end position="91"/>
    </location>
</feature>
<dbReference type="GeneID" id="9949304"/>